<dbReference type="GO" id="GO:0003922">
    <property type="term" value="F:GMP synthase (glutamine-hydrolyzing) activity"/>
    <property type="evidence" value="ECO:0007669"/>
    <property type="project" value="UniProtKB-EC"/>
</dbReference>
<sequence>MTQNQNTNGHVASRKVLVIQPDVRAPLGRFRQWLAESGAETTVVQPFRGDQIPSEVTADGLIILGGTMSYHHVEEFPWLEDIAALCRRATAANIPTLGICLGAQLLAAAFDGEVTVNSPIGPETGVVDIDWTEAALHDPLVGDLSPGFRATAFHYDGITALPEHAVLLGRGERYPNQVFRIGSAVGVQFHPEASPELFSSWCASDVAQKPELAEFFAEQKQHVAEADDEIMPQVQKLARNFVQQLQPAPQAQSR</sequence>
<reference evidence="2 3" key="1">
    <citation type="submission" date="2023-07" db="EMBL/GenBank/DDBJ databases">
        <title>Sequencing the genomes of 1000 actinobacteria strains.</title>
        <authorList>
            <person name="Klenk H.-P."/>
        </authorList>
    </citation>
    <scope>NUCLEOTIDE SEQUENCE [LARGE SCALE GENOMIC DNA]</scope>
    <source>
        <strain evidence="2 3">DSM 22966</strain>
    </source>
</reference>
<dbReference type="Pfam" id="PF00117">
    <property type="entry name" value="GATase"/>
    <property type="match status" value="1"/>
</dbReference>
<dbReference type="InterPro" id="IPR029062">
    <property type="entry name" value="Class_I_gatase-like"/>
</dbReference>
<dbReference type="SUPFAM" id="SSF52317">
    <property type="entry name" value="Class I glutamine amidotransferase-like"/>
    <property type="match status" value="1"/>
</dbReference>
<proteinExistence type="predicted"/>
<accession>A0ABU2B3D5</accession>
<protein>
    <submittedName>
        <fullName evidence="2">GMP synthase (Glutamine-hydrolyzing)</fullName>
        <ecNumber evidence="2">6.3.5.2</ecNumber>
    </submittedName>
</protein>
<dbReference type="InterPro" id="IPR017926">
    <property type="entry name" value="GATASE"/>
</dbReference>
<organism evidence="2 3">
    <name type="scientific">Enteractinococcus fodinae</name>
    <dbReference type="NCBI Taxonomy" id="684663"/>
    <lineage>
        <taxon>Bacteria</taxon>
        <taxon>Bacillati</taxon>
        <taxon>Actinomycetota</taxon>
        <taxon>Actinomycetes</taxon>
        <taxon>Micrococcales</taxon>
        <taxon>Micrococcaceae</taxon>
    </lineage>
</organism>
<evidence type="ECO:0000259" key="1">
    <source>
        <dbReference type="Pfam" id="PF00117"/>
    </source>
</evidence>
<dbReference type="InterPro" id="IPR044992">
    <property type="entry name" value="ChyE-like"/>
</dbReference>
<dbReference type="PANTHER" id="PTHR42695:SF5">
    <property type="entry name" value="GLUTAMINE AMIDOTRANSFERASE YLR126C-RELATED"/>
    <property type="match status" value="1"/>
</dbReference>
<dbReference type="PANTHER" id="PTHR42695">
    <property type="entry name" value="GLUTAMINE AMIDOTRANSFERASE YLR126C-RELATED"/>
    <property type="match status" value="1"/>
</dbReference>
<dbReference type="Gene3D" id="3.40.50.880">
    <property type="match status" value="1"/>
</dbReference>
<dbReference type="EC" id="6.3.5.2" evidence="2"/>
<evidence type="ECO:0000313" key="2">
    <source>
        <dbReference type="EMBL" id="MDR7348118.1"/>
    </source>
</evidence>
<dbReference type="PROSITE" id="PS51273">
    <property type="entry name" value="GATASE_TYPE_1"/>
    <property type="match status" value="1"/>
</dbReference>
<dbReference type="CDD" id="cd01741">
    <property type="entry name" value="GATase1_1"/>
    <property type="match status" value="1"/>
</dbReference>
<dbReference type="RefSeq" id="WP_310175005.1">
    <property type="nucleotide sequence ID" value="NZ_BAABHE010000002.1"/>
</dbReference>
<gene>
    <name evidence="2" type="ORF">J2S62_002375</name>
</gene>
<dbReference type="Proteomes" id="UP001183794">
    <property type="component" value="Unassembled WGS sequence"/>
</dbReference>
<feature type="domain" description="Glutamine amidotransferase" evidence="1">
    <location>
        <begin position="33"/>
        <end position="197"/>
    </location>
</feature>
<comment type="caution">
    <text evidence="2">The sequence shown here is derived from an EMBL/GenBank/DDBJ whole genome shotgun (WGS) entry which is preliminary data.</text>
</comment>
<keyword evidence="3" id="KW-1185">Reference proteome</keyword>
<name>A0ABU2B3D5_9MICC</name>
<dbReference type="EMBL" id="JAVDYJ010000001">
    <property type="protein sequence ID" value="MDR7348118.1"/>
    <property type="molecule type" value="Genomic_DNA"/>
</dbReference>
<evidence type="ECO:0000313" key="3">
    <source>
        <dbReference type="Proteomes" id="UP001183794"/>
    </source>
</evidence>
<keyword evidence="2" id="KW-0436">Ligase</keyword>